<feature type="domain" description="Bacterial purine repressor N-terminal" evidence="8">
    <location>
        <begin position="5"/>
        <end position="74"/>
    </location>
</feature>
<keyword evidence="6" id="KW-1133">Transmembrane helix</keyword>
<dbReference type="EMBL" id="JACRSO010000005">
    <property type="protein sequence ID" value="MBC8529964.1"/>
    <property type="molecule type" value="Genomic_DNA"/>
</dbReference>
<dbReference type="CDD" id="cd06223">
    <property type="entry name" value="PRTases_typeI"/>
    <property type="match status" value="1"/>
</dbReference>
<dbReference type="AlphaFoldDB" id="A0A926D2Y5"/>
<comment type="similarity">
    <text evidence="5">Belongs to the purine/pyrimidine phosphoribosyltransferase family. PurR subfamily.</text>
</comment>
<keyword evidence="10" id="KW-1185">Reference proteome</keyword>
<evidence type="ECO:0000259" key="7">
    <source>
        <dbReference type="Pfam" id="PF00156"/>
    </source>
</evidence>
<dbReference type="InterPro" id="IPR010078">
    <property type="entry name" value="PurR_Bsub"/>
</dbReference>
<feature type="domain" description="Phosphoribosyltransferase" evidence="7">
    <location>
        <begin position="123"/>
        <end position="239"/>
    </location>
</feature>
<reference evidence="9" key="1">
    <citation type="submission" date="2020-08" db="EMBL/GenBank/DDBJ databases">
        <title>Genome public.</title>
        <authorList>
            <person name="Liu C."/>
            <person name="Sun Q."/>
        </authorList>
    </citation>
    <scope>NUCLEOTIDE SEQUENCE</scope>
    <source>
        <strain evidence="9">NSJ-44</strain>
    </source>
</reference>
<proteinExistence type="inferred from homology"/>
<dbReference type="Pfam" id="PF09182">
    <property type="entry name" value="PuR_N"/>
    <property type="match status" value="1"/>
</dbReference>
<evidence type="ECO:0000256" key="4">
    <source>
        <dbReference type="ARBA" id="ARBA00023163"/>
    </source>
</evidence>
<dbReference type="GO" id="GO:0045892">
    <property type="term" value="P:negative regulation of DNA-templated transcription"/>
    <property type="evidence" value="ECO:0007669"/>
    <property type="project" value="InterPro"/>
</dbReference>
<comment type="caution">
    <text evidence="9">The sequence shown here is derived from an EMBL/GenBank/DDBJ whole genome shotgun (WGS) entry which is preliminary data.</text>
</comment>
<dbReference type="InterPro" id="IPR015265">
    <property type="entry name" value="PuR_N"/>
</dbReference>
<keyword evidence="3" id="KW-0238">DNA-binding</keyword>
<gene>
    <name evidence="9" type="primary">purR</name>
    <name evidence="9" type="ORF">H8699_11040</name>
</gene>
<evidence type="ECO:0000256" key="3">
    <source>
        <dbReference type="ARBA" id="ARBA00023125"/>
    </source>
</evidence>
<dbReference type="SUPFAM" id="SSF53271">
    <property type="entry name" value="PRTase-like"/>
    <property type="match status" value="1"/>
</dbReference>
<protein>
    <submittedName>
        <fullName evidence="9">Pur operon repressor</fullName>
    </submittedName>
</protein>
<dbReference type="SUPFAM" id="SSF46785">
    <property type="entry name" value="Winged helix' DNA-binding domain"/>
    <property type="match status" value="1"/>
</dbReference>
<dbReference type="PANTHER" id="PTHR43864:SF2">
    <property type="entry name" value="PUR OPERON REPRESSOR"/>
    <property type="match status" value="1"/>
</dbReference>
<keyword evidence="6" id="KW-0472">Membrane</keyword>
<evidence type="ECO:0000256" key="5">
    <source>
        <dbReference type="ARBA" id="ARBA00049656"/>
    </source>
</evidence>
<dbReference type="InterPro" id="IPR000836">
    <property type="entry name" value="PRTase_dom"/>
</dbReference>
<dbReference type="GO" id="GO:0003677">
    <property type="term" value="F:DNA binding"/>
    <property type="evidence" value="ECO:0007669"/>
    <property type="project" value="UniProtKB-KW"/>
</dbReference>
<keyword evidence="6" id="KW-0812">Transmembrane</keyword>
<dbReference type="InterPro" id="IPR036388">
    <property type="entry name" value="WH-like_DNA-bd_sf"/>
</dbReference>
<evidence type="ECO:0000256" key="6">
    <source>
        <dbReference type="SAM" id="Phobius"/>
    </source>
</evidence>
<evidence type="ECO:0000313" key="9">
    <source>
        <dbReference type="EMBL" id="MBC8529964.1"/>
    </source>
</evidence>
<organism evidence="9 10">
    <name type="scientific">Luoshenia tenuis</name>
    <dbReference type="NCBI Taxonomy" id="2763654"/>
    <lineage>
        <taxon>Bacteria</taxon>
        <taxon>Bacillati</taxon>
        <taxon>Bacillota</taxon>
        <taxon>Clostridia</taxon>
        <taxon>Christensenellales</taxon>
        <taxon>Christensenellaceae</taxon>
        <taxon>Luoshenia</taxon>
    </lineage>
</organism>
<dbReference type="InterPro" id="IPR036390">
    <property type="entry name" value="WH_DNA-bd_sf"/>
</dbReference>
<name>A0A926D2Y5_9FIRM</name>
<dbReference type="NCBIfam" id="TIGR01743">
    <property type="entry name" value="purR_Bsub"/>
    <property type="match status" value="1"/>
</dbReference>
<evidence type="ECO:0000256" key="2">
    <source>
        <dbReference type="ARBA" id="ARBA00023015"/>
    </source>
</evidence>
<keyword evidence="4" id="KW-0804">Transcription</keyword>
<feature type="transmembrane region" description="Helical" evidence="6">
    <location>
        <begin position="225"/>
        <end position="243"/>
    </location>
</feature>
<dbReference type="PANTHER" id="PTHR43864">
    <property type="entry name" value="HYPOXANTHINE/GUANINE PHOSPHORIBOSYLTRANSFERASE"/>
    <property type="match status" value="1"/>
</dbReference>
<dbReference type="Gene3D" id="3.40.50.2020">
    <property type="match status" value="1"/>
</dbReference>
<dbReference type="InterPro" id="IPR029057">
    <property type="entry name" value="PRTase-like"/>
</dbReference>
<dbReference type="Gene3D" id="1.10.10.10">
    <property type="entry name" value="Winged helix-like DNA-binding domain superfamily/Winged helix DNA-binding domain"/>
    <property type="match status" value="1"/>
</dbReference>
<accession>A0A926D2Y5</accession>
<dbReference type="Pfam" id="PF00156">
    <property type="entry name" value="Pribosyltran"/>
    <property type="match status" value="1"/>
</dbReference>
<evidence type="ECO:0000259" key="8">
    <source>
        <dbReference type="Pfam" id="PF09182"/>
    </source>
</evidence>
<dbReference type="InterPro" id="IPR050118">
    <property type="entry name" value="Pur/Pyrimidine_PRTase"/>
</dbReference>
<dbReference type="RefSeq" id="WP_138296363.1">
    <property type="nucleotide sequence ID" value="NZ_JACRSO010000005.1"/>
</dbReference>
<sequence>MEKVKRNERIGALIKILTEAPNRIFTLSYFSEMFGAAKSTISEDIDIVRDIFKKYGLGEMETVTGAAGGVKYLPVPARDKALAFTNEMALRLCAPDRILPGGYLYMGDVLSTPGHIERMGEILAAQFYRNSPDFVLTCETMGVPVAMMCARVLNVPMIIARRNRGAGVAEGSVITINYVSASSKRLQTMTLPKRLVGSGQRALIIDDFMKGGGTAKGMIDMMKEFAVTVVGVGVVMATALPQHKLVDNYKSLLVLDEIDEARSLVKVSPAAWLTNF</sequence>
<keyword evidence="2" id="KW-0805">Transcription regulation</keyword>
<comment type="subunit">
    <text evidence="1">Homodimer.</text>
</comment>
<dbReference type="Proteomes" id="UP000654279">
    <property type="component" value="Unassembled WGS sequence"/>
</dbReference>
<dbReference type="GO" id="GO:0045982">
    <property type="term" value="P:negative regulation of purine nucleobase metabolic process"/>
    <property type="evidence" value="ECO:0007669"/>
    <property type="project" value="InterPro"/>
</dbReference>
<evidence type="ECO:0000256" key="1">
    <source>
        <dbReference type="ARBA" id="ARBA00011738"/>
    </source>
</evidence>
<evidence type="ECO:0000313" key="10">
    <source>
        <dbReference type="Proteomes" id="UP000654279"/>
    </source>
</evidence>